<dbReference type="EMBL" id="JAHZIJ010000004">
    <property type="protein sequence ID" value="MBW7474752.1"/>
    <property type="molecule type" value="Genomic_DNA"/>
</dbReference>
<dbReference type="InterPro" id="IPR032720">
    <property type="entry name" value="Cys_rich_CWC"/>
</dbReference>
<protein>
    <submittedName>
        <fullName evidence="1">Cysteine-rich CWC family protein</fullName>
    </submittedName>
</protein>
<comment type="caution">
    <text evidence="1">The sequence shown here is derived from an EMBL/GenBank/DDBJ whole genome shotgun (WGS) entry which is preliminary data.</text>
</comment>
<keyword evidence="2" id="KW-1185">Reference proteome</keyword>
<dbReference type="Pfam" id="PF14375">
    <property type="entry name" value="Cys_rich_CWC"/>
    <property type="match status" value="1"/>
</dbReference>
<accession>A0ABS7D490</accession>
<dbReference type="Proteomes" id="UP000812277">
    <property type="component" value="Unassembled WGS sequence"/>
</dbReference>
<gene>
    <name evidence="1" type="ORF">K0T92_08340</name>
</gene>
<proteinExistence type="predicted"/>
<name>A0ABS7D490_9BACL</name>
<organism evidence="1 2">
    <name type="scientific">Paenibacillus oenotherae</name>
    <dbReference type="NCBI Taxonomy" id="1435645"/>
    <lineage>
        <taxon>Bacteria</taxon>
        <taxon>Bacillati</taxon>
        <taxon>Bacillota</taxon>
        <taxon>Bacilli</taxon>
        <taxon>Bacillales</taxon>
        <taxon>Paenibacillaceae</taxon>
        <taxon>Paenibacillus</taxon>
    </lineage>
</organism>
<evidence type="ECO:0000313" key="2">
    <source>
        <dbReference type="Proteomes" id="UP000812277"/>
    </source>
</evidence>
<reference evidence="1 2" key="1">
    <citation type="submission" date="2021-07" db="EMBL/GenBank/DDBJ databases">
        <title>Paenibacillus radiodurans sp. nov., isolated from the southeastern edge of Tengger Desert.</title>
        <authorList>
            <person name="Zhang G."/>
        </authorList>
    </citation>
    <scope>NUCLEOTIDE SEQUENCE [LARGE SCALE GENOMIC DNA]</scope>
    <source>
        <strain evidence="1 2">DT7-4</strain>
    </source>
</reference>
<sequence>MAADTAGKCPICGGDNSCGNIAGKVQGACWCSKEYFPEGIFSTVPVDQLGKACICRSCLNKFKERK</sequence>
<evidence type="ECO:0000313" key="1">
    <source>
        <dbReference type="EMBL" id="MBW7474752.1"/>
    </source>
</evidence>